<keyword evidence="8 11" id="KW-0648">Protein biosynthesis</keyword>
<evidence type="ECO:0000256" key="12">
    <source>
        <dbReference type="SAM" id="MobiDB-lite"/>
    </source>
</evidence>
<dbReference type="Pfam" id="PF05746">
    <property type="entry name" value="DALR_1"/>
    <property type="match status" value="1"/>
</dbReference>
<evidence type="ECO:0000256" key="5">
    <source>
        <dbReference type="ARBA" id="ARBA00022598"/>
    </source>
</evidence>
<evidence type="ECO:0000256" key="11">
    <source>
        <dbReference type="HAMAP-Rule" id="MF_00255"/>
    </source>
</evidence>
<dbReference type="EC" id="6.1.1.14" evidence="11"/>
<evidence type="ECO:0000256" key="4">
    <source>
        <dbReference type="ARBA" id="ARBA00022490"/>
    </source>
</evidence>
<proteinExistence type="inferred from homology"/>
<dbReference type="HAMAP" id="MF_00255">
    <property type="entry name" value="Gly_tRNA_synth_beta"/>
    <property type="match status" value="1"/>
</dbReference>
<keyword evidence="5 11" id="KW-0436">Ligase</keyword>
<evidence type="ECO:0000256" key="10">
    <source>
        <dbReference type="ARBA" id="ARBA00047937"/>
    </source>
</evidence>
<keyword evidence="9 11" id="KW-0030">Aminoacyl-tRNA synthetase</keyword>
<evidence type="ECO:0000256" key="9">
    <source>
        <dbReference type="ARBA" id="ARBA00023146"/>
    </source>
</evidence>
<name>A0ABN8K0G2_9HYPH</name>
<evidence type="ECO:0000256" key="7">
    <source>
        <dbReference type="ARBA" id="ARBA00022840"/>
    </source>
</evidence>
<evidence type="ECO:0000256" key="2">
    <source>
        <dbReference type="ARBA" id="ARBA00008226"/>
    </source>
</evidence>
<evidence type="ECO:0000256" key="6">
    <source>
        <dbReference type="ARBA" id="ARBA00022741"/>
    </source>
</evidence>
<gene>
    <name evidence="11 14" type="primary">glyS</name>
    <name evidence="14" type="ORF">MES5069_30209</name>
</gene>
<evidence type="ECO:0000259" key="13">
    <source>
        <dbReference type="Pfam" id="PF05746"/>
    </source>
</evidence>
<comment type="subunit">
    <text evidence="3 11">Tetramer of two alpha and two beta subunits.</text>
</comment>
<evidence type="ECO:0000313" key="14">
    <source>
        <dbReference type="EMBL" id="CAH2401861.1"/>
    </source>
</evidence>
<keyword evidence="15" id="KW-1185">Reference proteome</keyword>
<dbReference type="Pfam" id="PF02092">
    <property type="entry name" value="tRNA_synt_2f"/>
    <property type="match status" value="1"/>
</dbReference>
<dbReference type="RefSeq" id="WP_254018869.1">
    <property type="nucleotide sequence ID" value="NZ_CAKXZT010000124.1"/>
</dbReference>
<organism evidence="14 15">
    <name type="scientific">Mesorhizobium escarrei</name>
    <dbReference type="NCBI Taxonomy" id="666018"/>
    <lineage>
        <taxon>Bacteria</taxon>
        <taxon>Pseudomonadati</taxon>
        <taxon>Pseudomonadota</taxon>
        <taxon>Alphaproteobacteria</taxon>
        <taxon>Hyphomicrobiales</taxon>
        <taxon>Phyllobacteriaceae</taxon>
        <taxon>Mesorhizobium</taxon>
    </lineage>
</organism>
<evidence type="ECO:0000256" key="8">
    <source>
        <dbReference type="ARBA" id="ARBA00022917"/>
    </source>
</evidence>
<sequence>MPDLLLELRSEEIPARMQRKAAGDLKKMMTDGLVEAGLTYEAAREYWTPRRLALDIRGVTARSKDKSEEIKGPSTKAPEQAVQGFLRKAGLSSIAEAHVHADPKKGDFYVAHISKSGRSAEAIIADLVPGIIRDFPWPKSMRWGPASAKPGSLRWVRPLQSILCTFGPETEEPVVVDFEIDGIRSGNITYGHRFHAPGAISVRRFDDYAAKLEAAKVVLDADRRKQIILSDARNLAFANGLNLVEDEGLLEEVSGLVEWPVVLMGEFEQDFLAIPAEVIRLTIRANQKCFVTRPQGVGEELSSRFILTANIEASDGGKEIAHGNGKVVRARLSDALYFWKTDQGDLPDLDQLQASAEKFGLDLKKPLDQRMARLDHLGVTFHAKLGTQGERVERIKRLAEELAPIVASAISPLEGEMPSGGKEGRPEGVAAREAPAFSVHNRALRQDVPTPSVAFSDISPSRGEIPALARRAAVLAKADLTTEVIGEFPELQGAMGRKYALLQGEHPSVAAAIEEHYKPQGPSDRVPTDSVSVAVALADKLDMLVGFWAIDEKPTGSKDPYALRRAALGVIRILVENGVRLPVQRQFLNALFGLTYNGGNRFSVVWRADDGGDFTTGVGSADDLLSERAGLLSSEVHGVELPDHSVAEIVADLLSFFHDRLKVYLRDQGARHDLIDAVLAAGSRPISPLEGEMSPKATEGVADPRETTPSALPGISPSRGEIGQSSNDDLLQIVRRVLALGTFLDTEDGSNLLAGTKRAANILAAEEKKKTTIAENVEPALFREEAEKSLFAAVNQAEKEAGQAIHNEDFSAAMLALSALREPVDSFFERVLVNDEDKAVRANRLALLARIRAATDQVADFSKIAG</sequence>
<comment type="caution">
    <text evidence="14">The sequence shown here is derived from an EMBL/GenBank/DDBJ whole genome shotgun (WGS) entry which is preliminary data.</text>
</comment>
<dbReference type="PRINTS" id="PR01045">
    <property type="entry name" value="TRNASYNTHGB"/>
</dbReference>
<keyword evidence="7 11" id="KW-0067">ATP-binding</keyword>
<evidence type="ECO:0000256" key="1">
    <source>
        <dbReference type="ARBA" id="ARBA00004496"/>
    </source>
</evidence>
<feature type="region of interest" description="Disordered" evidence="12">
    <location>
        <begin position="686"/>
        <end position="724"/>
    </location>
</feature>
<comment type="subcellular location">
    <subcellularLocation>
        <location evidence="1 11">Cytoplasm</location>
    </subcellularLocation>
</comment>
<protein>
    <recommendedName>
        <fullName evidence="11">Glycine--tRNA ligase beta subunit</fullName>
        <ecNumber evidence="11">6.1.1.14</ecNumber>
    </recommendedName>
    <alternativeName>
        <fullName evidence="11">Glycyl-tRNA synthetase beta subunit</fullName>
        <shortName evidence="11">GlyRS</shortName>
    </alternativeName>
</protein>
<evidence type="ECO:0000256" key="3">
    <source>
        <dbReference type="ARBA" id="ARBA00011209"/>
    </source>
</evidence>
<dbReference type="EMBL" id="CAKXZT010000124">
    <property type="protein sequence ID" value="CAH2401861.1"/>
    <property type="molecule type" value="Genomic_DNA"/>
</dbReference>
<dbReference type="PROSITE" id="PS50861">
    <property type="entry name" value="AA_TRNA_LIGASE_II_GLYAB"/>
    <property type="match status" value="1"/>
</dbReference>
<evidence type="ECO:0000313" key="15">
    <source>
        <dbReference type="Proteomes" id="UP001153050"/>
    </source>
</evidence>
<reference evidence="14 15" key="1">
    <citation type="submission" date="2022-03" db="EMBL/GenBank/DDBJ databases">
        <authorList>
            <person name="Brunel B."/>
        </authorList>
    </citation>
    <scope>NUCLEOTIDE SEQUENCE [LARGE SCALE GENOMIC DNA]</scope>
    <source>
        <strain evidence="14">STM5069sample</strain>
    </source>
</reference>
<dbReference type="InterPro" id="IPR008909">
    <property type="entry name" value="DALR_anticod-bd"/>
</dbReference>
<keyword evidence="6 11" id="KW-0547">Nucleotide-binding</keyword>
<dbReference type="SUPFAM" id="SSF109604">
    <property type="entry name" value="HD-domain/PDEase-like"/>
    <property type="match status" value="1"/>
</dbReference>
<dbReference type="PANTHER" id="PTHR30075">
    <property type="entry name" value="GLYCYL-TRNA SYNTHETASE"/>
    <property type="match status" value="1"/>
</dbReference>
<accession>A0ABN8K0G2</accession>
<dbReference type="InterPro" id="IPR006194">
    <property type="entry name" value="Gly-tRNA-synth_heterodimer"/>
</dbReference>
<comment type="similarity">
    <text evidence="2 11">Belongs to the class-II aminoacyl-tRNA synthetase family.</text>
</comment>
<dbReference type="PANTHER" id="PTHR30075:SF2">
    <property type="entry name" value="GLYCINE--TRNA LIGASE, CHLOROPLASTIC_MITOCHONDRIAL 2"/>
    <property type="match status" value="1"/>
</dbReference>
<dbReference type="NCBIfam" id="TIGR00211">
    <property type="entry name" value="glyS"/>
    <property type="match status" value="1"/>
</dbReference>
<dbReference type="InterPro" id="IPR015944">
    <property type="entry name" value="Gly-tRNA-synth_bsu"/>
</dbReference>
<dbReference type="GO" id="GO:0004820">
    <property type="term" value="F:glycine-tRNA ligase activity"/>
    <property type="evidence" value="ECO:0007669"/>
    <property type="project" value="UniProtKB-EC"/>
</dbReference>
<comment type="catalytic activity">
    <reaction evidence="10 11">
        <text>tRNA(Gly) + glycine + ATP = glycyl-tRNA(Gly) + AMP + diphosphate</text>
        <dbReference type="Rhea" id="RHEA:16013"/>
        <dbReference type="Rhea" id="RHEA-COMP:9664"/>
        <dbReference type="Rhea" id="RHEA-COMP:9683"/>
        <dbReference type="ChEBI" id="CHEBI:30616"/>
        <dbReference type="ChEBI" id="CHEBI:33019"/>
        <dbReference type="ChEBI" id="CHEBI:57305"/>
        <dbReference type="ChEBI" id="CHEBI:78442"/>
        <dbReference type="ChEBI" id="CHEBI:78522"/>
        <dbReference type="ChEBI" id="CHEBI:456215"/>
        <dbReference type="EC" id="6.1.1.14"/>
    </reaction>
</comment>
<feature type="domain" description="DALR anticodon binding" evidence="13">
    <location>
        <begin position="756"/>
        <end position="852"/>
    </location>
</feature>
<keyword evidence="4 11" id="KW-0963">Cytoplasm</keyword>
<dbReference type="Proteomes" id="UP001153050">
    <property type="component" value="Unassembled WGS sequence"/>
</dbReference>